<name>A0A2K8KPA8_9GAMM</name>
<dbReference type="RefSeq" id="WP_100256268.1">
    <property type="nucleotide sequence ID" value="NZ_CP011797.1"/>
</dbReference>
<reference evidence="3 4" key="1">
    <citation type="journal article" date="2017" name="Environ. Microbiol.">
        <title>Genomic and physiological analyses of 'Reinekea forsetii' reveal a versatile opportunistic lifestyle during spring algae blooms.</title>
        <authorList>
            <person name="Avci B."/>
            <person name="Hahnke R.L."/>
            <person name="Chafee M."/>
            <person name="Fischer T."/>
            <person name="Gruber-Vodicka H."/>
            <person name="Tegetmeyer H.E."/>
            <person name="Harder J."/>
            <person name="Fuchs B.M."/>
            <person name="Amann R.I."/>
            <person name="Teeling H."/>
        </authorList>
    </citation>
    <scope>NUCLEOTIDE SEQUENCE [LARGE SCALE GENOMIC DNA]</scope>
    <source>
        <strain evidence="3 4">Hel1_31_D35</strain>
    </source>
</reference>
<feature type="region of interest" description="Disordered" evidence="1">
    <location>
        <begin position="47"/>
        <end position="66"/>
    </location>
</feature>
<dbReference type="OrthoDB" id="8902034at2"/>
<dbReference type="KEGG" id="rfo:REIFOR_00721"/>
<dbReference type="InterPro" id="IPR018883">
    <property type="entry name" value="Delta_CA"/>
</dbReference>
<organism evidence="3 4">
    <name type="scientific">Reinekea forsetii</name>
    <dbReference type="NCBI Taxonomy" id="1336806"/>
    <lineage>
        <taxon>Bacteria</taxon>
        <taxon>Pseudomonadati</taxon>
        <taxon>Pseudomonadota</taxon>
        <taxon>Gammaproteobacteria</taxon>
        <taxon>Oceanospirillales</taxon>
        <taxon>Saccharospirillaceae</taxon>
        <taxon>Reinekea</taxon>
    </lineage>
</organism>
<evidence type="ECO:0000313" key="4">
    <source>
        <dbReference type="Proteomes" id="UP000229757"/>
    </source>
</evidence>
<dbReference type="Pfam" id="PF10563">
    <property type="entry name" value="CA_like"/>
    <property type="match status" value="1"/>
</dbReference>
<gene>
    <name evidence="3" type="ORF">REIFOR_00721</name>
</gene>
<dbReference type="EMBL" id="CP011797">
    <property type="protein sequence ID" value="ATX75889.1"/>
    <property type="molecule type" value="Genomic_DNA"/>
</dbReference>
<evidence type="ECO:0000256" key="1">
    <source>
        <dbReference type="SAM" id="MobiDB-lite"/>
    </source>
</evidence>
<dbReference type="SUPFAM" id="SSF51069">
    <property type="entry name" value="Carbonic anhydrase"/>
    <property type="match status" value="1"/>
</dbReference>
<dbReference type="AlphaFoldDB" id="A0A2K8KPA8"/>
<accession>A0A2K8KPA8</accession>
<keyword evidence="4" id="KW-1185">Reference proteome</keyword>
<evidence type="ECO:0000313" key="3">
    <source>
        <dbReference type="EMBL" id="ATX75889.1"/>
    </source>
</evidence>
<evidence type="ECO:0008006" key="5">
    <source>
        <dbReference type="Google" id="ProtNLM"/>
    </source>
</evidence>
<evidence type="ECO:0000256" key="2">
    <source>
        <dbReference type="SAM" id="SignalP"/>
    </source>
</evidence>
<feature type="chain" id="PRO_5014694236" description="Cadmium carbonic anhydrase" evidence="2">
    <location>
        <begin position="22"/>
        <end position="289"/>
    </location>
</feature>
<sequence>MKTQLLPILITLTFLPLSAVAKDTHAVIAAPVADQVMREQRTTLADNTLGQGFGPQSPRDIDSLPGRNARVFSPAPLASEMNLCNIHFHKNAEHKGGEFTLYAGNGDGHGNQSGYRYSGQLSDAERLPVSASVCPSEHGSLESGDTIEVHYVYSTAQVKPGPTLAACLNEAIGNPQLRVETQVLVLVNANEALNFGELTDYDASQGLYQAVNIPADTGLPVQYAGSTTGPGYNESGSPFQVTWNVRPQVAKVNIQSVATWCTGNDFDEDHGHGVRNLVVNPDLLSQIVR</sequence>
<keyword evidence="2" id="KW-0732">Signal</keyword>
<dbReference type="Proteomes" id="UP000229757">
    <property type="component" value="Chromosome"/>
</dbReference>
<dbReference type="InterPro" id="IPR036398">
    <property type="entry name" value="CA_dom_sf"/>
</dbReference>
<feature type="signal peptide" evidence="2">
    <location>
        <begin position="1"/>
        <end position="21"/>
    </location>
</feature>
<proteinExistence type="predicted"/>
<protein>
    <recommendedName>
        <fullName evidence="5">Cadmium carbonic anhydrase</fullName>
    </recommendedName>
</protein>